<dbReference type="Gene3D" id="1.20.1260.10">
    <property type="match status" value="1"/>
</dbReference>
<organism evidence="3 4">
    <name type="scientific">Nonomuraea ferruginea</name>
    <dbReference type="NCBI Taxonomy" id="46174"/>
    <lineage>
        <taxon>Bacteria</taxon>
        <taxon>Bacillati</taxon>
        <taxon>Actinomycetota</taxon>
        <taxon>Actinomycetes</taxon>
        <taxon>Streptosporangiales</taxon>
        <taxon>Streptosporangiaceae</taxon>
        <taxon>Nonomuraea</taxon>
    </lineage>
</organism>
<dbReference type="PROSITE" id="PS51257">
    <property type="entry name" value="PROKAR_LIPOPROTEIN"/>
    <property type="match status" value="1"/>
</dbReference>
<reference evidence="3 4" key="1">
    <citation type="submission" date="2022-11" db="EMBL/GenBank/DDBJ databases">
        <title>Nonomuraea corallina sp. nov., a new species of the genus Nonomuraea isolated from sea side sediment in Thai sea.</title>
        <authorList>
            <person name="Ngamcharungchit C."/>
            <person name="Matsumoto A."/>
            <person name="Suriyachadkun C."/>
            <person name="Panbangred W."/>
            <person name="Inahashi Y."/>
            <person name="Intra B."/>
        </authorList>
    </citation>
    <scope>NUCLEOTIDE SEQUENCE [LARGE SCALE GENOMIC DNA]</scope>
    <source>
        <strain evidence="3 4">DSM 43553</strain>
    </source>
</reference>
<dbReference type="EMBL" id="JAPNUD010000022">
    <property type="protein sequence ID" value="MDA0641267.1"/>
    <property type="molecule type" value="Genomic_DNA"/>
</dbReference>
<protein>
    <submittedName>
        <fullName evidence="3">DUF305 domain-containing protein</fullName>
    </submittedName>
</protein>
<dbReference type="Pfam" id="PF03713">
    <property type="entry name" value="DUF305"/>
    <property type="match status" value="1"/>
</dbReference>
<dbReference type="PANTHER" id="PTHR36933:SF1">
    <property type="entry name" value="SLL0788 PROTEIN"/>
    <property type="match status" value="1"/>
</dbReference>
<evidence type="ECO:0000313" key="4">
    <source>
        <dbReference type="Proteomes" id="UP001212498"/>
    </source>
</evidence>
<dbReference type="PANTHER" id="PTHR36933">
    <property type="entry name" value="SLL0788 PROTEIN"/>
    <property type="match status" value="1"/>
</dbReference>
<evidence type="ECO:0000256" key="1">
    <source>
        <dbReference type="SAM" id="SignalP"/>
    </source>
</evidence>
<proteinExistence type="predicted"/>
<name>A0ABT4SVH0_9ACTN</name>
<comment type="caution">
    <text evidence="3">The sequence shown here is derived from an EMBL/GenBank/DDBJ whole genome shotgun (WGS) entry which is preliminary data.</text>
</comment>
<keyword evidence="4" id="KW-1185">Reference proteome</keyword>
<dbReference type="RefSeq" id="WP_271276236.1">
    <property type="nucleotide sequence ID" value="NZ_BAABFD010000002.1"/>
</dbReference>
<accession>A0ABT4SVH0</accession>
<feature type="chain" id="PRO_5045683434" evidence="1">
    <location>
        <begin position="24"/>
        <end position="182"/>
    </location>
</feature>
<evidence type="ECO:0000313" key="3">
    <source>
        <dbReference type="EMBL" id="MDA0641267.1"/>
    </source>
</evidence>
<feature type="domain" description="DUF305" evidence="2">
    <location>
        <begin position="41"/>
        <end position="180"/>
    </location>
</feature>
<feature type="signal peptide" evidence="1">
    <location>
        <begin position="1"/>
        <end position="23"/>
    </location>
</feature>
<dbReference type="Proteomes" id="UP001212498">
    <property type="component" value="Unassembled WGS sequence"/>
</dbReference>
<dbReference type="InterPro" id="IPR005183">
    <property type="entry name" value="DUF305_CopM-like"/>
</dbReference>
<evidence type="ECO:0000259" key="2">
    <source>
        <dbReference type="Pfam" id="PF03713"/>
    </source>
</evidence>
<dbReference type="InterPro" id="IPR012347">
    <property type="entry name" value="Ferritin-like"/>
</dbReference>
<keyword evidence="1" id="KW-0732">Signal</keyword>
<gene>
    <name evidence="3" type="ORF">OUY24_11610</name>
</gene>
<sequence>MRCPPACAALLAAFLITSCGPGGHPPPPAPVASASGFNGTDAAWLQLMIPMAGRALPMLDLGVRRGSTPEVRELAASLAEAHRDELDRLRELRAAAGLPDVNAHEGHDMPGMATAAWLDAMRGARGKAFDRLFLESVRAHLDQSVKVTRGERDSGADPRALAMAADLERTRTEQLKALSAVE</sequence>